<dbReference type="GeneID" id="78898879"/>
<dbReference type="RefSeq" id="WP_028718857.1">
    <property type="nucleotide sequence ID" value="NZ_CAJGAB010000068.1"/>
</dbReference>
<dbReference type="Gene3D" id="3.10.450.40">
    <property type="match status" value="1"/>
</dbReference>
<proteinExistence type="predicted"/>
<evidence type="ECO:0000313" key="5">
    <source>
        <dbReference type="Proteomes" id="UP000191257"/>
    </source>
</evidence>
<protein>
    <submittedName>
        <fullName evidence="3">Peptidase</fullName>
    </submittedName>
</protein>
<dbReference type="KEGG" id="pye:A6J80_19370"/>
<dbReference type="OrthoDB" id="7856745at2"/>
<dbReference type="AlphaFoldDB" id="A0A1V0GWI7"/>
<dbReference type="eggNOG" id="COG3212">
    <property type="taxonomic scope" value="Bacteria"/>
</dbReference>
<dbReference type="Proteomes" id="UP000229314">
    <property type="component" value="Chromosome"/>
</dbReference>
<name>A0A1V0GWI7_9RHOB</name>
<keyword evidence="1" id="KW-0732">Signal</keyword>
<gene>
    <name evidence="3" type="ORF">A6J80_19370</name>
    <name evidence="4" type="ORF">PYTT13_14615</name>
</gene>
<evidence type="ECO:0000313" key="6">
    <source>
        <dbReference type="Proteomes" id="UP000229314"/>
    </source>
</evidence>
<evidence type="ECO:0000313" key="4">
    <source>
        <dbReference type="EMBL" id="ATQ56902.1"/>
    </source>
</evidence>
<dbReference type="Pfam" id="PF03413">
    <property type="entry name" value="PepSY"/>
    <property type="match status" value="1"/>
</dbReference>
<accession>A0A1V0GWI7</accession>
<dbReference type="EMBL" id="CP020442">
    <property type="protein sequence ID" value="ARC38236.1"/>
    <property type="molecule type" value="Genomic_DNA"/>
</dbReference>
<feature type="signal peptide" evidence="1">
    <location>
        <begin position="1"/>
        <end position="20"/>
    </location>
</feature>
<feature type="chain" id="PRO_5014546787" evidence="1">
    <location>
        <begin position="21"/>
        <end position="109"/>
    </location>
</feature>
<dbReference type="InterPro" id="IPR025711">
    <property type="entry name" value="PepSY"/>
</dbReference>
<organism evidence="3 5">
    <name type="scientific">Paracoccus yeei</name>
    <dbReference type="NCBI Taxonomy" id="147645"/>
    <lineage>
        <taxon>Bacteria</taxon>
        <taxon>Pseudomonadati</taxon>
        <taxon>Pseudomonadota</taxon>
        <taxon>Alphaproteobacteria</taxon>
        <taxon>Rhodobacterales</taxon>
        <taxon>Paracoccaceae</taxon>
        <taxon>Paracoccus</taxon>
    </lineage>
</organism>
<reference evidence="5" key="1">
    <citation type="submission" date="2017-03" db="EMBL/GenBank/DDBJ databases">
        <title>FDA dAtabase for Regulatory Grade micrObial Sequences (FDA-ARGOS): Supporting development and validation of Infectious Disease Dx tests.</title>
        <authorList>
            <person name="Minogue T."/>
            <person name="Wolcott M."/>
            <person name="Wasieloski L."/>
            <person name="Aguilar W."/>
            <person name="Moore D."/>
            <person name="Tallon L."/>
            <person name="Sadzewicz L."/>
            <person name="Sengamalay N."/>
            <person name="Ott S."/>
            <person name="Godinez A."/>
            <person name="Nagaraj S."/>
            <person name="Nadendla S."/>
            <person name="Geyer C."/>
            <person name="Sichtig H."/>
        </authorList>
    </citation>
    <scope>NUCLEOTIDE SEQUENCE [LARGE SCALE GENOMIC DNA]</scope>
    <source>
        <strain evidence="5">FDAARGOS_252</strain>
    </source>
</reference>
<evidence type="ECO:0000313" key="3">
    <source>
        <dbReference type="EMBL" id="ARC38236.1"/>
    </source>
</evidence>
<feature type="domain" description="PepSY" evidence="2">
    <location>
        <begin position="47"/>
        <end position="104"/>
    </location>
</feature>
<sequence length="109" mass="11646">MTRALFLFLALLLAPQVAGGQGSPGPGPGPGPDVELARDLVERGEILPLAQVLARLQEQHPGKVIEVELEYSNGILVYEVDLVTTDGRLIEVDMNAANGTIVDVDEEED</sequence>
<dbReference type="STRING" id="147645.A6J80_19370"/>
<evidence type="ECO:0000259" key="2">
    <source>
        <dbReference type="Pfam" id="PF03413"/>
    </source>
</evidence>
<reference evidence="3" key="3">
    <citation type="submission" date="2017-12" db="EMBL/GenBank/DDBJ databases">
        <title>FDA dAtabase for Regulatory Grade micrObial Sequences (FDA-ARGOS): Supporting development and validation of Infectious Disease Dx tests.</title>
        <authorList>
            <person name="Campos J."/>
            <person name="Goldberg B."/>
            <person name="Tallon L."/>
            <person name="Sadzewicz L."/>
            <person name="Sengamalay N."/>
            <person name="Ott S."/>
            <person name="Godinez A."/>
            <person name="Nagaraj S."/>
            <person name="Vyas G."/>
            <person name="Aluvathingal J."/>
            <person name="Nadendla S."/>
            <person name="Geyer C."/>
            <person name="Nandy P."/>
            <person name="Hobson J."/>
            <person name="Sichtig H."/>
        </authorList>
    </citation>
    <scope>NUCLEOTIDE SEQUENCE</scope>
    <source>
        <strain evidence="3">FDAARGOS_252</strain>
    </source>
</reference>
<dbReference type="Proteomes" id="UP000191257">
    <property type="component" value="Chromosome"/>
</dbReference>
<evidence type="ECO:0000256" key="1">
    <source>
        <dbReference type="SAM" id="SignalP"/>
    </source>
</evidence>
<reference evidence="4 6" key="2">
    <citation type="submission" date="2017-10" db="EMBL/GenBank/DDBJ databases">
        <title>Complete genome sequence of Paracoccus yeei TT13 isolated from human skin.</title>
        <authorList>
            <person name="Lee K."/>
            <person name="Lim J.Y."/>
            <person name="Hwang I."/>
        </authorList>
    </citation>
    <scope>NUCLEOTIDE SEQUENCE [LARGE SCALE GENOMIC DNA]</scope>
    <source>
        <strain evidence="4 6">TT13</strain>
    </source>
</reference>
<dbReference type="EMBL" id="CP024422">
    <property type="protein sequence ID" value="ATQ56902.1"/>
    <property type="molecule type" value="Genomic_DNA"/>
</dbReference>
<keyword evidence="5" id="KW-1185">Reference proteome</keyword>